<dbReference type="Proteomes" id="UP001589896">
    <property type="component" value="Unassembled WGS sequence"/>
</dbReference>
<feature type="chain" id="PRO_5046476760" evidence="6">
    <location>
        <begin position="35"/>
        <end position="345"/>
    </location>
</feature>
<evidence type="ECO:0000256" key="1">
    <source>
        <dbReference type="ARBA" id="ARBA00004196"/>
    </source>
</evidence>
<keyword evidence="4" id="KW-0406">Ion transport</keyword>
<keyword evidence="3" id="KW-0813">Transport</keyword>
<name>A0ABV6RW23_9GAMM</name>
<dbReference type="Gene3D" id="3.40.50.1980">
    <property type="entry name" value="Nitrogenase molybdenum iron protein domain"/>
    <property type="match status" value="2"/>
</dbReference>
<keyword evidence="4" id="KW-0410">Iron transport</keyword>
<evidence type="ECO:0000256" key="4">
    <source>
        <dbReference type="ARBA" id="ARBA00022496"/>
    </source>
</evidence>
<comment type="subcellular location">
    <subcellularLocation>
        <location evidence="1">Cell envelope</location>
    </subcellularLocation>
</comment>
<dbReference type="SUPFAM" id="SSF53807">
    <property type="entry name" value="Helical backbone' metal receptor"/>
    <property type="match status" value="1"/>
</dbReference>
<evidence type="ECO:0000256" key="6">
    <source>
        <dbReference type="SAM" id="SignalP"/>
    </source>
</evidence>
<comment type="caution">
    <text evidence="8">The sequence shown here is derived from an EMBL/GenBank/DDBJ whole genome shotgun (WGS) entry which is preliminary data.</text>
</comment>
<comment type="similarity">
    <text evidence="2">Belongs to the bacterial solute-binding protein 8 family.</text>
</comment>
<protein>
    <submittedName>
        <fullName evidence="8">Iron-siderophore ABC transporter substrate-binding protein</fullName>
    </submittedName>
</protein>
<keyword evidence="9" id="KW-1185">Reference proteome</keyword>
<keyword evidence="5 6" id="KW-0732">Signal</keyword>
<organism evidence="8 9">
    <name type="scientific">Lysobacter korlensis</name>
    <dbReference type="NCBI Taxonomy" id="553636"/>
    <lineage>
        <taxon>Bacteria</taxon>
        <taxon>Pseudomonadati</taxon>
        <taxon>Pseudomonadota</taxon>
        <taxon>Gammaproteobacteria</taxon>
        <taxon>Lysobacterales</taxon>
        <taxon>Lysobacteraceae</taxon>
        <taxon>Lysobacter</taxon>
    </lineage>
</organism>
<evidence type="ECO:0000256" key="2">
    <source>
        <dbReference type="ARBA" id="ARBA00008814"/>
    </source>
</evidence>
<dbReference type="PANTHER" id="PTHR30532">
    <property type="entry name" value="IRON III DICITRATE-BINDING PERIPLASMIC PROTEIN"/>
    <property type="match status" value="1"/>
</dbReference>
<dbReference type="InterPro" id="IPR051313">
    <property type="entry name" value="Bact_iron-sidero_bind"/>
</dbReference>
<evidence type="ECO:0000259" key="7">
    <source>
        <dbReference type="PROSITE" id="PS50983"/>
    </source>
</evidence>
<dbReference type="PROSITE" id="PS50983">
    <property type="entry name" value="FE_B12_PBP"/>
    <property type="match status" value="1"/>
</dbReference>
<dbReference type="Pfam" id="PF01497">
    <property type="entry name" value="Peripla_BP_2"/>
    <property type="match status" value="1"/>
</dbReference>
<dbReference type="CDD" id="cd01146">
    <property type="entry name" value="FhuD"/>
    <property type="match status" value="1"/>
</dbReference>
<keyword evidence="4" id="KW-0408">Iron</keyword>
<dbReference type="EMBL" id="JBHLTG010000007">
    <property type="protein sequence ID" value="MFC0681182.1"/>
    <property type="molecule type" value="Genomic_DNA"/>
</dbReference>
<dbReference type="InterPro" id="IPR002491">
    <property type="entry name" value="ABC_transptr_periplasmic_BD"/>
</dbReference>
<dbReference type="RefSeq" id="WP_386673562.1">
    <property type="nucleotide sequence ID" value="NZ_JBHLTG010000007.1"/>
</dbReference>
<dbReference type="PROSITE" id="PS51257">
    <property type="entry name" value="PROKAR_LIPOPROTEIN"/>
    <property type="match status" value="1"/>
</dbReference>
<reference evidence="8 9" key="1">
    <citation type="submission" date="2024-09" db="EMBL/GenBank/DDBJ databases">
        <authorList>
            <person name="Sun Q."/>
            <person name="Mori K."/>
        </authorList>
    </citation>
    <scope>NUCLEOTIDE SEQUENCE [LARGE SCALE GENOMIC DNA]</scope>
    <source>
        <strain evidence="8 9">KCTC 23076</strain>
    </source>
</reference>
<evidence type="ECO:0000313" key="8">
    <source>
        <dbReference type="EMBL" id="MFC0681182.1"/>
    </source>
</evidence>
<proteinExistence type="inferred from homology"/>
<accession>A0ABV6RW23</accession>
<evidence type="ECO:0000256" key="5">
    <source>
        <dbReference type="ARBA" id="ARBA00022729"/>
    </source>
</evidence>
<dbReference type="PANTHER" id="PTHR30532:SF24">
    <property type="entry name" value="FERRIC ENTEROBACTIN-BINDING PERIPLASMIC PROTEIN FEPB"/>
    <property type="match status" value="1"/>
</dbReference>
<evidence type="ECO:0000313" key="9">
    <source>
        <dbReference type="Proteomes" id="UP001589896"/>
    </source>
</evidence>
<gene>
    <name evidence="8" type="ORF">ACFFGH_25415</name>
</gene>
<evidence type="ECO:0000256" key="3">
    <source>
        <dbReference type="ARBA" id="ARBA00022448"/>
    </source>
</evidence>
<feature type="signal peptide" evidence="6">
    <location>
        <begin position="1"/>
        <end position="34"/>
    </location>
</feature>
<sequence length="345" mass="36231">MSTFRTNTAIRTSASALVLSAAVLLAGCAGTSQSAEGGEQAASGDFPVTIEHAFGETTIEEEPTRVATWGWASADAAIALGVVPVAIPVQSYGGDENGLLPWIAEELETQGAEMPTMLAEGEEPPYEQLAEAAPDVILAPYSGVTQEQYDLLKEIAPTVAYPETAWSTPWRDVIDIVAESLGKSDEAALLLEDIDAQIAEQAEAHPEFEGKSIAMVADSAGTFYVYEKTDPRAEFALDLGFESAPAVDELSTGESTFYYTLSYENLDQLESDVLVSFAATEEEQQAFLESGAASVMPQVQSGAVATLTGPELVAAVSPPTALSLTWGLDTFVTELSEAALAADAG</sequence>
<feature type="domain" description="Fe/B12 periplasmic-binding" evidence="7">
    <location>
        <begin position="65"/>
        <end position="339"/>
    </location>
</feature>